<dbReference type="EMBL" id="VSRR010013167">
    <property type="protein sequence ID" value="MPC55433.1"/>
    <property type="molecule type" value="Genomic_DNA"/>
</dbReference>
<sequence>MCVRECVCAYVRACVCVCVCVCVRARQRAGGWHGHRREGSVPRVWVCGQEGRPPASSTAMMDSHIKTHSLERSLLPLVTEVSARRPTLTYWRLQSRTAHLPRPWPVMH</sequence>
<accession>A0A5B7GDS6</accession>
<proteinExistence type="predicted"/>
<comment type="caution">
    <text evidence="1">The sequence shown here is derived from an EMBL/GenBank/DDBJ whole genome shotgun (WGS) entry which is preliminary data.</text>
</comment>
<protein>
    <submittedName>
        <fullName evidence="1">Uncharacterized protein</fullName>
    </submittedName>
</protein>
<evidence type="ECO:0000313" key="2">
    <source>
        <dbReference type="Proteomes" id="UP000324222"/>
    </source>
</evidence>
<gene>
    <name evidence="1" type="ORF">E2C01_049368</name>
</gene>
<dbReference type="AlphaFoldDB" id="A0A5B7GDS6"/>
<reference evidence="1 2" key="1">
    <citation type="submission" date="2019-05" db="EMBL/GenBank/DDBJ databases">
        <title>Another draft genome of Portunus trituberculatus and its Hox gene families provides insights of decapod evolution.</title>
        <authorList>
            <person name="Jeong J.-H."/>
            <person name="Song I."/>
            <person name="Kim S."/>
            <person name="Choi T."/>
            <person name="Kim D."/>
            <person name="Ryu S."/>
            <person name="Kim W."/>
        </authorList>
    </citation>
    <scope>NUCLEOTIDE SEQUENCE [LARGE SCALE GENOMIC DNA]</scope>
    <source>
        <tissue evidence="1">Muscle</tissue>
    </source>
</reference>
<name>A0A5B7GDS6_PORTR</name>
<dbReference type="Proteomes" id="UP000324222">
    <property type="component" value="Unassembled WGS sequence"/>
</dbReference>
<organism evidence="1 2">
    <name type="scientific">Portunus trituberculatus</name>
    <name type="common">Swimming crab</name>
    <name type="synonym">Neptunus trituberculatus</name>
    <dbReference type="NCBI Taxonomy" id="210409"/>
    <lineage>
        <taxon>Eukaryota</taxon>
        <taxon>Metazoa</taxon>
        <taxon>Ecdysozoa</taxon>
        <taxon>Arthropoda</taxon>
        <taxon>Crustacea</taxon>
        <taxon>Multicrustacea</taxon>
        <taxon>Malacostraca</taxon>
        <taxon>Eumalacostraca</taxon>
        <taxon>Eucarida</taxon>
        <taxon>Decapoda</taxon>
        <taxon>Pleocyemata</taxon>
        <taxon>Brachyura</taxon>
        <taxon>Eubrachyura</taxon>
        <taxon>Portunoidea</taxon>
        <taxon>Portunidae</taxon>
        <taxon>Portuninae</taxon>
        <taxon>Portunus</taxon>
    </lineage>
</organism>
<keyword evidence="2" id="KW-1185">Reference proteome</keyword>
<evidence type="ECO:0000313" key="1">
    <source>
        <dbReference type="EMBL" id="MPC55433.1"/>
    </source>
</evidence>